<reference evidence="1 2" key="1">
    <citation type="submission" date="2024-09" db="EMBL/GenBank/DDBJ databases">
        <authorList>
            <person name="Zhang Z.-H."/>
        </authorList>
    </citation>
    <scope>NUCLEOTIDE SEQUENCE [LARGE SCALE GENOMIC DNA]</scope>
    <source>
        <strain evidence="1 2">HHTR114</strain>
    </source>
</reference>
<dbReference type="Proteomes" id="UP001596116">
    <property type="component" value="Unassembled WGS sequence"/>
</dbReference>
<protein>
    <submittedName>
        <fullName evidence="1">Uncharacterized protein</fullName>
    </submittedName>
</protein>
<gene>
    <name evidence="1" type="ORF">ACFMB1_18715</name>
</gene>
<comment type="caution">
    <text evidence="1">The sequence shown here is derived from an EMBL/GenBank/DDBJ whole genome shotgun (WGS) entry which is preliminary data.</text>
</comment>
<proteinExistence type="predicted"/>
<evidence type="ECO:0000313" key="1">
    <source>
        <dbReference type="EMBL" id="MFC6037595.1"/>
    </source>
</evidence>
<sequence>MPDQNPQPHDDAHSGCEHCAASAAFKGSAKVQFIASPAPKPGAKAIAAVANQFAPAIGVPNAKPVAFRRRGPPGETPVTLKIRLLT</sequence>
<name>A0ABW1KZV0_9PROT</name>
<dbReference type="EMBL" id="JBHPON010000003">
    <property type="protein sequence ID" value="MFC6037595.1"/>
    <property type="molecule type" value="Genomic_DNA"/>
</dbReference>
<accession>A0ABW1KZV0</accession>
<dbReference type="RefSeq" id="WP_379881012.1">
    <property type="nucleotide sequence ID" value="NZ_JBHPON010000003.1"/>
</dbReference>
<organism evidence="1 2">
    <name type="scientific">Hyphococcus aureus</name>
    <dbReference type="NCBI Taxonomy" id="2666033"/>
    <lineage>
        <taxon>Bacteria</taxon>
        <taxon>Pseudomonadati</taxon>
        <taxon>Pseudomonadota</taxon>
        <taxon>Alphaproteobacteria</taxon>
        <taxon>Parvularculales</taxon>
        <taxon>Parvularculaceae</taxon>
        <taxon>Hyphococcus</taxon>
    </lineage>
</organism>
<evidence type="ECO:0000313" key="2">
    <source>
        <dbReference type="Proteomes" id="UP001596116"/>
    </source>
</evidence>
<keyword evidence="2" id="KW-1185">Reference proteome</keyword>